<feature type="chain" id="PRO_5004914428" description="Putative auto-transporter adhesin head GIN domain-containing protein" evidence="1">
    <location>
        <begin position="21"/>
        <end position="223"/>
    </location>
</feature>
<evidence type="ECO:0000313" key="3">
    <source>
        <dbReference type="EMBL" id="BAO54829.1"/>
    </source>
</evidence>
<evidence type="ECO:0000259" key="2">
    <source>
        <dbReference type="Pfam" id="PF10988"/>
    </source>
</evidence>
<keyword evidence="4" id="KW-1185">Reference proteome</keyword>
<dbReference type="Gene3D" id="2.160.20.120">
    <property type="match status" value="1"/>
</dbReference>
<dbReference type="RefSeq" id="WP_041495532.1">
    <property type="nucleotide sequence ID" value="NZ_AP014548.1"/>
</dbReference>
<protein>
    <recommendedName>
        <fullName evidence="2">Putative auto-transporter adhesin head GIN domain-containing protein</fullName>
    </recommendedName>
</protein>
<dbReference type="EMBL" id="AP014548">
    <property type="protein sequence ID" value="BAO54829.1"/>
    <property type="molecule type" value="Genomic_DNA"/>
</dbReference>
<sequence length="223" mass="24473">MKQISLLVTLLFVLMLSAQEDREVTIDRFHTIKTFDLIKVKMIKSDVNKLEIKGRDSDEVEYVFKDGLLKLRMETDKIFDGASTYITVYHTDVKTIDANEGSVIYADDVSGQDSIEFRVQEGAKIIAGLDMNRVEVRAVTGGIIELAGKVIYQEVTVNTGGIVENGDLRSENTDVTVQAGGEVVVYASKSVDVTVRAGGEVLVLGNPKNIQKKTTLGGDITIR</sequence>
<feature type="signal peptide" evidence="1">
    <location>
        <begin position="1"/>
        <end position="20"/>
    </location>
</feature>
<dbReference type="InterPro" id="IPR021255">
    <property type="entry name" value="DUF2807"/>
</dbReference>
<accession>W8VP47</accession>
<keyword evidence="1" id="KW-0732">Signal</keyword>
<proteinExistence type="predicted"/>
<dbReference type="Pfam" id="PF10988">
    <property type="entry name" value="DUF2807"/>
    <property type="match status" value="1"/>
</dbReference>
<dbReference type="STRING" id="1454201.NMS_0820"/>
<organism evidence="3 4">
    <name type="scientific">Nonlabens marinus S1-08</name>
    <dbReference type="NCBI Taxonomy" id="1454201"/>
    <lineage>
        <taxon>Bacteria</taxon>
        <taxon>Pseudomonadati</taxon>
        <taxon>Bacteroidota</taxon>
        <taxon>Flavobacteriia</taxon>
        <taxon>Flavobacteriales</taxon>
        <taxon>Flavobacteriaceae</taxon>
        <taxon>Nonlabens</taxon>
    </lineage>
</organism>
<dbReference type="KEGG" id="nmf:NMS_0820"/>
<evidence type="ECO:0000256" key="1">
    <source>
        <dbReference type="SAM" id="SignalP"/>
    </source>
</evidence>
<evidence type="ECO:0000313" key="4">
    <source>
        <dbReference type="Proteomes" id="UP000031760"/>
    </source>
</evidence>
<dbReference type="Proteomes" id="UP000031760">
    <property type="component" value="Chromosome"/>
</dbReference>
<gene>
    <name evidence="3" type="ORF">NMS_0820</name>
</gene>
<dbReference type="HOGENOM" id="CLU_102881_0_0_10"/>
<feature type="domain" description="Putative auto-transporter adhesin head GIN" evidence="2">
    <location>
        <begin position="29"/>
        <end position="207"/>
    </location>
</feature>
<dbReference type="AlphaFoldDB" id="W8VP47"/>
<name>W8VP47_9FLAO</name>
<reference evidence="3 4" key="1">
    <citation type="journal article" date="2014" name="Proc. Natl. Acad. Sci. U.S.A.">
        <title>Functional characterization of flavobacteria rhodopsins reveals a unique class of light-driven chloride pump in bacteria.</title>
        <authorList>
            <person name="Yoshizawa S."/>
            <person name="Kumagai Y."/>
            <person name="Kim H."/>
            <person name="Ogura Y."/>
            <person name="Hayashi T."/>
            <person name="Iwasaki W."/>
            <person name="DeLong E.F."/>
            <person name="Kogure K."/>
        </authorList>
    </citation>
    <scope>NUCLEOTIDE SEQUENCE [LARGE SCALE GENOMIC DNA]</scope>
    <source>
        <strain evidence="3 4">S1-08</strain>
    </source>
</reference>